<reference evidence="1 2" key="1">
    <citation type="journal article" date="2018" name="J. Allergy Clin. Immunol.">
        <title>High-quality assembly of Dermatophagoides pteronyssinus genome and transcriptome reveals a wide range of novel allergens.</title>
        <authorList>
            <person name="Liu X.Y."/>
            <person name="Yang K.Y."/>
            <person name="Wang M.Q."/>
            <person name="Kwok J.S."/>
            <person name="Zeng X."/>
            <person name="Yang Z."/>
            <person name="Xiao X.J."/>
            <person name="Lau C.P."/>
            <person name="Li Y."/>
            <person name="Huang Z.M."/>
            <person name="Ba J.G."/>
            <person name="Yim A.K."/>
            <person name="Ouyang C.Y."/>
            <person name="Ngai S.M."/>
            <person name="Chan T.F."/>
            <person name="Leung E.L."/>
            <person name="Liu L."/>
            <person name="Liu Z.G."/>
            <person name="Tsui S.K."/>
        </authorList>
    </citation>
    <scope>NUCLEOTIDE SEQUENCE [LARGE SCALE GENOMIC DNA]</scope>
    <source>
        <strain evidence="1">Derp</strain>
    </source>
</reference>
<dbReference type="Proteomes" id="UP000887458">
    <property type="component" value="Unassembled WGS sequence"/>
</dbReference>
<organism evidence="1 2">
    <name type="scientific">Dermatophagoides pteronyssinus</name>
    <name type="common">European house dust mite</name>
    <dbReference type="NCBI Taxonomy" id="6956"/>
    <lineage>
        <taxon>Eukaryota</taxon>
        <taxon>Metazoa</taxon>
        <taxon>Ecdysozoa</taxon>
        <taxon>Arthropoda</taxon>
        <taxon>Chelicerata</taxon>
        <taxon>Arachnida</taxon>
        <taxon>Acari</taxon>
        <taxon>Acariformes</taxon>
        <taxon>Sarcoptiformes</taxon>
        <taxon>Astigmata</taxon>
        <taxon>Psoroptidia</taxon>
        <taxon>Analgoidea</taxon>
        <taxon>Pyroglyphidae</taxon>
        <taxon>Dermatophagoidinae</taxon>
        <taxon>Dermatophagoides</taxon>
    </lineage>
</organism>
<proteinExistence type="predicted"/>
<sequence length="67" mass="7679">MCLIRFLSRKSDSTTVFARSILRSLLSNDCYFIEARQFASRNSEDLLEVNCGKLLIVTSNLMSISWN</sequence>
<name>A0ABQ8JW58_DERPT</name>
<protein>
    <submittedName>
        <fullName evidence="1">Uncharacterized protein</fullName>
    </submittedName>
</protein>
<evidence type="ECO:0000313" key="1">
    <source>
        <dbReference type="EMBL" id="KAH9426536.1"/>
    </source>
</evidence>
<dbReference type="EMBL" id="NJHN03000008">
    <property type="protein sequence ID" value="KAH9426536.1"/>
    <property type="molecule type" value="Genomic_DNA"/>
</dbReference>
<reference evidence="1 2" key="2">
    <citation type="journal article" date="2022" name="Mol. Biol. Evol.">
        <title>Comparative Genomics Reveals Insights into the Divergent Evolution of Astigmatic Mites and Household Pest Adaptations.</title>
        <authorList>
            <person name="Xiong Q."/>
            <person name="Wan A.T."/>
            <person name="Liu X."/>
            <person name="Fung C.S."/>
            <person name="Xiao X."/>
            <person name="Malainual N."/>
            <person name="Hou J."/>
            <person name="Wang L."/>
            <person name="Wang M."/>
            <person name="Yang K.Y."/>
            <person name="Cui Y."/>
            <person name="Leung E.L."/>
            <person name="Nong W."/>
            <person name="Shin S.K."/>
            <person name="Au S.W."/>
            <person name="Jeong K.Y."/>
            <person name="Chew F.T."/>
            <person name="Hui J.H."/>
            <person name="Leung T.F."/>
            <person name="Tungtrongchitr A."/>
            <person name="Zhong N."/>
            <person name="Liu Z."/>
            <person name="Tsui S.K."/>
        </authorList>
    </citation>
    <scope>NUCLEOTIDE SEQUENCE [LARGE SCALE GENOMIC DNA]</scope>
    <source>
        <strain evidence="1">Derp</strain>
    </source>
</reference>
<evidence type="ECO:0000313" key="2">
    <source>
        <dbReference type="Proteomes" id="UP000887458"/>
    </source>
</evidence>
<keyword evidence="2" id="KW-1185">Reference proteome</keyword>
<comment type="caution">
    <text evidence="1">The sequence shown here is derived from an EMBL/GenBank/DDBJ whole genome shotgun (WGS) entry which is preliminary data.</text>
</comment>
<gene>
    <name evidence="1" type="ORF">DERP_002635</name>
</gene>
<accession>A0ABQ8JW58</accession>